<dbReference type="InterPro" id="IPR036277">
    <property type="entry name" value="SMC_hinge_sf"/>
</dbReference>
<dbReference type="SUPFAM" id="SSF75553">
    <property type="entry name" value="Smc hinge domain"/>
    <property type="match status" value="1"/>
</dbReference>
<reference evidence="2 3" key="1">
    <citation type="journal article" date="2010" name="Proc. Natl. Acad. Sci. U.S.A.">
        <title>Enigmatic, ultrasmall, uncultivated Archaea.</title>
        <authorList>
            <person name="Baker B.J."/>
            <person name="Comolli L.R."/>
            <person name="Dick G.J."/>
            <person name="Hauser L.J."/>
            <person name="Hyatt D."/>
            <person name="Dill B.D."/>
            <person name="Land M.L."/>
            <person name="Verberkmoes N.C."/>
            <person name="Hettich R.L."/>
            <person name="Banfield J.F."/>
        </authorList>
    </citation>
    <scope>NUCLEOTIDE SEQUENCE [LARGE SCALE GENOMIC DNA]</scope>
</reference>
<dbReference type="Pfam" id="PF06470">
    <property type="entry name" value="SMC_hinge"/>
    <property type="match status" value="1"/>
</dbReference>
<dbReference type="EMBL" id="GG730040">
    <property type="protein sequence ID" value="EEZ93178.1"/>
    <property type="molecule type" value="Genomic_DNA"/>
</dbReference>
<name>D2EEG0_PARA4</name>
<dbReference type="InterPro" id="IPR010935">
    <property type="entry name" value="SMC_hinge"/>
</dbReference>
<organism evidence="2 3">
    <name type="scientific">Candidatus Parvarchaeum acidiphilum ARMAN-4</name>
    <dbReference type="NCBI Taxonomy" id="662760"/>
    <lineage>
        <taxon>Archaea</taxon>
        <taxon>Candidatus Parvarchaeota</taxon>
        <taxon>Candidatus Parvarchaeum</taxon>
    </lineage>
</organism>
<dbReference type="GO" id="GO:0005694">
    <property type="term" value="C:chromosome"/>
    <property type="evidence" value="ECO:0007669"/>
    <property type="project" value="InterPro"/>
</dbReference>
<dbReference type="GO" id="GO:0051276">
    <property type="term" value="P:chromosome organization"/>
    <property type="evidence" value="ECO:0007669"/>
    <property type="project" value="InterPro"/>
</dbReference>
<dbReference type="AlphaFoldDB" id="D2EEG0"/>
<proteinExistence type="predicted"/>
<sequence length="106" mass="12392">MTLSFSELKPEIDKLKAQVKREADAIYLLRENLFNQRNSLSYQNKVIEIVNRLKKEINGIYGTVSELFSLKNEEYSIPVLRSIGRRSEFIVVENEEVARQCIDKLK</sequence>
<accession>D2EEG0</accession>
<protein>
    <submittedName>
        <fullName evidence="2">Chromosome assembly-like protein</fullName>
    </submittedName>
</protein>
<feature type="domain" description="SMC hinge" evidence="1">
    <location>
        <begin position="58"/>
        <end position="106"/>
    </location>
</feature>
<gene>
    <name evidence="2" type="ORF">BJBARM4_0100</name>
</gene>
<evidence type="ECO:0000313" key="3">
    <source>
        <dbReference type="Proteomes" id="UP000009375"/>
    </source>
</evidence>
<dbReference type="GO" id="GO:0005524">
    <property type="term" value="F:ATP binding"/>
    <property type="evidence" value="ECO:0007669"/>
    <property type="project" value="InterPro"/>
</dbReference>
<evidence type="ECO:0000259" key="1">
    <source>
        <dbReference type="Pfam" id="PF06470"/>
    </source>
</evidence>
<evidence type="ECO:0000313" key="2">
    <source>
        <dbReference type="EMBL" id="EEZ93178.1"/>
    </source>
</evidence>
<dbReference type="Gene3D" id="1.20.1060.20">
    <property type="match status" value="1"/>
</dbReference>
<dbReference type="Proteomes" id="UP000009375">
    <property type="component" value="Unassembled WGS sequence"/>
</dbReference>